<dbReference type="PANTHER" id="PTHR42742">
    <property type="entry name" value="TRANSCRIPTIONAL REPRESSOR MPRA"/>
    <property type="match status" value="1"/>
</dbReference>
<reference evidence="8" key="1">
    <citation type="journal article" date="2019" name="Int. J. Syst. Evol. Microbiol.">
        <title>The Global Catalogue of Microorganisms (GCM) 10K type strain sequencing project: providing services to taxonomists for standard genome sequencing and annotation.</title>
        <authorList>
            <consortium name="The Broad Institute Genomics Platform"/>
            <consortium name="The Broad Institute Genome Sequencing Center for Infectious Disease"/>
            <person name="Wu L."/>
            <person name="Ma J."/>
        </authorList>
    </citation>
    <scope>NUCLEOTIDE SEQUENCE [LARGE SCALE GENOMIC DNA]</scope>
    <source>
        <strain evidence="8">JCM 17759</strain>
    </source>
</reference>
<name>A0ABP8NIT9_9BACT</name>
<evidence type="ECO:0000259" key="6">
    <source>
        <dbReference type="Pfam" id="PF21621"/>
    </source>
</evidence>
<dbReference type="RefSeq" id="WP_345326974.1">
    <property type="nucleotide sequence ID" value="NZ_BAABGA010000082.1"/>
</dbReference>
<keyword evidence="2" id="KW-0862">Zinc</keyword>
<sequence>MIEPYPLRFKPVLKQTLWGGRLLGEQLGKPIGDDANYAESWEVVDHGADQSVVQSGPLAGKSLRELLLNHREWLMGEAEEEQFPLLLKYLDCNRVLSVQVHPSDNYAAKMTIPDRGKTEAWYIVAAKPDSVVYAGLKPGVGETELRNAIEQGTAEEVLHQFHPEPGSCVFIPAGTVHALGAGLLVAEIQQSSDTTFRLFDWNRVDSQGNARELHIHAGIEVTDFERGPVQPIQVKQGVHAWQTLVMCDKFVLRAFESGSRPQRGEEFGDDDHFHIITIPKGSATLTTEREEIQLSSGDSLLLPAALGNVRVDLAENSTALEMIAV</sequence>
<organism evidence="7 8">
    <name type="scientific">Novipirellula rosea</name>
    <dbReference type="NCBI Taxonomy" id="1031540"/>
    <lineage>
        <taxon>Bacteria</taxon>
        <taxon>Pseudomonadati</taxon>
        <taxon>Planctomycetota</taxon>
        <taxon>Planctomycetia</taxon>
        <taxon>Pirellulales</taxon>
        <taxon>Pirellulaceae</taxon>
        <taxon>Novipirellula</taxon>
    </lineage>
</organism>
<accession>A0ABP8NIT9</accession>
<dbReference type="GO" id="GO:0016853">
    <property type="term" value="F:isomerase activity"/>
    <property type="evidence" value="ECO:0007669"/>
    <property type="project" value="UniProtKB-KW"/>
</dbReference>
<dbReference type="InterPro" id="IPR046457">
    <property type="entry name" value="PMI_typeI_cat"/>
</dbReference>
<dbReference type="Proteomes" id="UP001500840">
    <property type="component" value="Unassembled WGS sequence"/>
</dbReference>
<dbReference type="InterPro" id="IPR014710">
    <property type="entry name" value="RmlC-like_jellyroll"/>
</dbReference>
<dbReference type="Pfam" id="PF20511">
    <property type="entry name" value="PMI_typeI_cat"/>
    <property type="match status" value="1"/>
</dbReference>
<keyword evidence="1" id="KW-0479">Metal-binding</keyword>
<gene>
    <name evidence="7" type="ORF">GCM10023156_55180</name>
</gene>
<dbReference type="InterPro" id="IPR014628">
    <property type="entry name" value="Man6P_isomerase_Firm_short"/>
</dbReference>
<evidence type="ECO:0000259" key="5">
    <source>
        <dbReference type="Pfam" id="PF20511"/>
    </source>
</evidence>
<dbReference type="Pfam" id="PF21621">
    <property type="entry name" value="MPI_cupin_dom"/>
    <property type="match status" value="1"/>
</dbReference>
<evidence type="ECO:0000256" key="3">
    <source>
        <dbReference type="ARBA" id="ARBA00029741"/>
    </source>
</evidence>
<dbReference type="InterPro" id="IPR011051">
    <property type="entry name" value="RmlC_Cupin_sf"/>
</dbReference>
<dbReference type="InterPro" id="IPR051804">
    <property type="entry name" value="Carb_Metab_Reg_Kinase/Isom"/>
</dbReference>
<proteinExistence type="predicted"/>
<protein>
    <recommendedName>
        <fullName evidence="3">Phosphohexomutase</fullName>
    </recommendedName>
    <alternativeName>
        <fullName evidence="4">Phosphomannose isomerase</fullName>
    </alternativeName>
</protein>
<keyword evidence="8" id="KW-1185">Reference proteome</keyword>
<dbReference type="PANTHER" id="PTHR42742:SF3">
    <property type="entry name" value="FRUCTOKINASE"/>
    <property type="match status" value="1"/>
</dbReference>
<keyword evidence="7" id="KW-0413">Isomerase</keyword>
<dbReference type="Gene3D" id="2.60.120.10">
    <property type="entry name" value="Jelly Rolls"/>
    <property type="match status" value="2"/>
</dbReference>
<dbReference type="InterPro" id="IPR049071">
    <property type="entry name" value="MPI_cupin_dom"/>
</dbReference>
<comment type="caution">
    <text evidence="7">The sequence shown here is derived from an EMBL/GenBank/DDBJ whole genome shotgun (WGS) entry which is preliminary data.</text>
</comment>
<dbReference type="CDD" id="cd07010">
    <property type="entry name" value="cupin_PMI_type_I_N_bac"/>
    <property type="match status" value="1"/>
</dbReference>
<dbReference type="PIRSF" id="PIRSF036894">
    <property type="entry name" value="PMI_Firm_short"/>
    <property type="match status" value="1"/>
</dbReference>
<feature type="domain" description="Mannose-6-phosphate isomerase cupin" evidence="6">
    <location>
        <begin position="265"/>
        <end position="311"/>
    </location>
</feature>
<dbReference type="SUPFAM" id="SSF51182">
    <property type="entry name" value="RmlC-like cupins"/>
    <property type="match status" value="1"/>
</dbReference>
<evidence type="ECO:0000256" key="2">
    <source>
        <dbReference type="ARBA" id="ARBA00022833"/>
    </source>
</evidence>
<evidence type="ECO:0000313" key="8">
    <source>
        <dbReference type="Proteomes" id="UP001500840"/>
    </source>
</evidence>
<evidence type="ECO:0000256" key="1">
    <source>
        <dbReference type="ARBA" id="ARBA00022723"/>
    </source>
</evidence>
<evidence type="ECO:0000313" key="7">
    <source>
        <dbReference type="EMBL" id="GAA4466420.1"/>
    </source>
</evidence>
<evidence type="ECO:0000256" key="4">
    <source>
        <dbReference type="ARBA" id="ARBA00030762"/>
    </source>
</evidence>
<feature type="domain" description="Phosphomannose isomerase type I catalytic" evidence="5">
    <location>
        <begin position="8"/>
        <end position="111"/>
    </location>
</feature>
<dbReference type="EMBL" id="BAABGA010000082">
    <property type="protein sequence ID" value="GAA4466420.1"/>
    <property type="molecule type" value="Genomic_DNA"/>
</dbReference>